<comment type="pathway">
    <text evidence="1">Cell wall biogenesis; cell wall polysaccharide biosynthesis.</text>
</comment>
<dbReference type="EMBL" id="AGUD01000027">
    <property type="protein sequence ID" value="EHN12408.1"/>
    <property type="molecule type" value="Genomic_DNA"/>
</dbReference>
<gene>
    <name evidence="7" type="ORF">PAI11_06960</name>
</gene>
<keyword evidence="8" id="KW-1185">Reference proteome</keyword>
<evidence type="ECO:0000256" key="4">
    <source>
        <dbReference type="ARBA" id="ARBA00022679"/>
    </source>
</evidence>
<keyword evidence="3" id="KW-0328">Glycosyltransferase</keyword>
<feature type="region of interest" description="Disordered" evidence="5">
    <location>
        <begin position="298"/>
        <end position="345"/>
    </location>
</feature>
<proteinExistence type="inferred from homology"/>
<dbReference type="Gene3D" id="3.90.550.10">
    <property type="entry name" value="Spore Coat Polysaccharide Biosynthesis Protein SpsA, Chain A"/>
    <property type="match status" value="1"/>
</dbReference>
<dbReference type="InterPro" id="IPR001173">
    <property type="entry name" value="Glyco_trans_2-like"/>
</dbReference>
<evidence type="ECO:0000313" key="8">
    <source>
        <dbReference type="Proteomes" id="UP000005143"/>
    </source>
</evidence>
<reference evidence="7 8" key="1">
    <citation type="journal article" date="2013" name="Biodegradation">
        <title>Quantitative proteomic analysis of ibuprofen-degrading Patulibacter sp. strain I11.</title>
        <authorList>
            <person name="Almeida B."/>
            <person name="Kjeldal H."/>
            <person name="Lolas I."/>
            <person name="Knudsen A.D."/>
            <person name="Carvalho G."/>
            <person name="Nielsen K.L."/>
            <person name="Barreto Crespo M.T."/>
            <person name="Stensballe A."/>
            <person name="Nielsen J.L."/>
        </authorList>
    </citation>
    <scope>NUCLEOTIDE SEQUENCE [LARGE SCALE GENOMIC DNA]</scope>
    <source>
        <strain evidence="7 8">I11</strain>
    </source>
</reference>
<evidence type="ECO:0000259" key="6">
    <source>
        <dbReference type="Pfam" id="PF00535"/>
    </source>
</evidence>
<comment type="caution">
    <text evidence="7">The sequence shown here is derived from an EMBL/GenBank/DDBJ whole genome shotgun (WGS) entry which is preliminary data.</text>
</comment>
<dbReference type="AlphaFoldDB" id="H0E1N4"/>
<dbReference type="PANTHER" id="PTHR43179">
    <property type="entry name" value="RHAMNOSYLTRANSFERASE WBBL"/>
    <property type="match status" value="1"/>
</dbReference>
<dbReference type="Pfam" id="PF00535">
    <property type="entry name" value="Glycos_transf_2"/>
    <property type="match status" value="1"/>
</dbReference>
<accession>H0E1N4</accession>
<dbReference type="SUPFAM" id="SSF53448">
    <property type="entry name" value="Nucleotide-diphospho-sugar transferases"/>
    <property type="match status" value="1"/>
</dbReference>
<evidence type="ECO:0000256" key="5">
    <source>
        <dbReference type="SAM" id="MobiDB-lite"/>
    </source>
</evidence>
<evidence type="ECO:0000313" key="7">
    <source>
        <dbReference type="EMBL" id="EHN12408.1"/>
    </source>
</evidence>
<dbReference type="RefSeq" id="WP_007570939.1">
    <property type="nucleotide sequence ID" value="NZ_AGUD01000027.1"/>
</dbReference>
<evidence type="ECO:0000256" key="1">
    <source>
        <dbReference type="ARBA" id="ARBA00004776"/>
    </source>
</evidence>
<protein>
    <submittedName>
        <fullName evidence="7">Glycosyl transferase family 2</fullName>
    </submittedName>
</protein>
<dbReference type="InterPro" id="IPR029044">
    <property type="entry name" value="Nucleotide-diphossugar_trans"/>
</dbReference>
<comment type="similarity">
    <text evidence="2">Belongs to the glycosyltransferase 2 family.</text>
</comment>
<evidence type="ECO:0000256" key="2">
    <source>
        <dbReference type="ARBA" id="ARBA00006739"/>
    </source>
</evidence>
<feature type="compositionally biased region" description="Pro residues" evidence="5">
    <location>
        <begin position="322"/>
        <end position="334"/>
    </location>
</feature>
<dbReference type="PANTHER" id="PTHR43179:SF12">
    <property type="entry name" value="GALACTOFURANOSYLTRANSFERASE GLFT2"/>
    <property type="match status" value="1"/>
</dbReference>
<organism evidence="7 8">
    <name type="scientific">Patulibacter medicamentivorans</name>
    <dbReference type="NCBI Taxonomy" id="1097667"/>
    <lineage>
        <taxon>Bacteria</taxon>
        <taxon>Bacillati</taxon>
        <taxon>Actinomycetota</taxon>
        <taxon>Thermoleophilia</taxon>
        <taxon>Solirubrobacterales</taxon>
        <taxon>Patulibacteraceae</taxon>
        <taxon>Patulibacter</taxon>
    </lineage>
</organism>
<feature type="domain" description="Glycosyltransferase 2-like" evidence="6">
    <location>
        <begin position="5"/>
        <end position="172"/>
    </location>
</feature>
<evidence type="ECO:0000256" key="3">
    <source>
        <dbReference type="ARBA" id="ARBA00022676"/>
    </source>
</evidence>
<dbReference type="GO" id="GO:0016757">
    <property type="term" value="F:glycosyltransferase activity"/>
    <property type="evidence" value="ECO:0007669"/>
    <property type="project" value="UniProtKB-KW"/>
</dbReference>
<sequence>MSRITILILSVNEAPLLRHSLPAACAQGADEVVVIDNACTDATPELCERYGARRLRLTRRRGYAAAMNAGIAACGGDWVLWCNADCVLSEGFLDALRPHLHNPALGSIVPRLLRATGMEPEQRTEELDAAGMTIDRRRKNTLVGHGELPARYSRTGPVFGGDGACVLYRRATLEDCAFGLEVLDEDMGLWATDADLAWRAQLFGWEARYEPRAVAWHKRFYSPSTRGRVDRAHRRLQFTNRLLMVFKNETCGGFLRHAPWIVGYEIAALGWTLVREPFLWRAYLDAFRKLPGARRRRRWVQGRRRDAGRRTGSGPGGRPPFGLLPPGPPAPPGDLPGGGQPQPTG</sequence>
<dbReference type="Proteomes" id="UP000005143">
    <property type="component" value="Unassembled WGS sequence"/>
</dbReference>
<feature type="compositionally biased region" description="Gly residues" evidence="5">
    <location>
        <begin position="335"/>
        <end position="345"/>
    </location>
</feature>
<name>H0E1N4_9ACTN</name>
<keyword evidence="4 7" id="KW-0808">Transferase</keyword>